<gene>
    <name evidence="7" type="primary">nusA</name>
    <name evidence="11" type="ORF">SAMN02745191_2259</name>
</gene>
<dbReference type="InterPro" id="IPR004087">
    <property type="entry name" value="KH_dom"/>
</dbReference>
<sequence length="542" mass="62146">MNFKDLLKAMQLIEDDRKISKEVVKDALKEALAKAYRKHVDIPDILVRVDISDATGKITVYQQYLVVTDVEDEELEISLVDAKELNPEIELGGFIEKEVSINELGRAAALLAKNVMKQKIREAEKQAVYDEYIDLLDEMVLGIIESVEEKFILVNLGKTIALMPKGAQIPGERYQEGQKIRVVITECNKDTKGSQVLVSRADAKLVKRLFEKEVPEIYQGIVEIRGIAREAGERTKMAVYSKNPDVDPRGACIGPRGQRVQEISDELNGEKIDIFEWSENTTELVKNALAPAEVIAVVPTDEKRSLMVIVDNSQLSLAIGKKGKNARLAVKLTNMKIDIKTKEELIEQGVDFDKLMFDYEVEQEKIKRELASKAIAEMEEEFEIEAIEEKEELHEEETEVIVETTEEIEEAVVETVVVTETVEPVQEVKKVEPKPEAPVEKVVKKVKKEPKVRTDYVSVFEKLADTSKPKVEKPDFKKRKKKDEEERKLRSIDIKKDKDYDIKPVYSEEELEEIRMREEKEALEAYNNEIDYDEFEEYYDED</sequence>
<evidence type="ECO:0000256" key="7">
    <source>
        <dbReference type="HAMAP-Rule" id="MF_00945"/>
    </source>
</evidence>
<keyword evidence="4 7" id="KW-0694">RNA-binding</keyword>
<dbReference type="GO" id="GO:0003700">
    <property type="term" value="F:DNA-binding transcription factor activity"/>
    <property type="evidence" value="ECO:0007669"/>
    <property type="project" value="InterPro"/>
</dbReference>
<dbReference type="STRING" id="118967.SAMN02745191_2259"/>
<organism evidence="11 12">
    <name type="scientific">Anaerorhabdus furcosa</name>
    <dbReference type="NCBI Taxonomy" id="118967"/>
    <lineage>
        <taxon>Bacteria</taxon>
        <taxon>Bacillati</taxon>
        <taxon>Bacillota</taxon>
        <taxon>Erysipelotrichia</taxon>
        <taxon>Erysipelotrichales</taxon>
        <taxon>Erysipelotrichaceae</taxon>
        <taxon>Anaerorhabdus</taxon>
    </lineage>
</organism>
<keyword evidence="5 7" id="KW-0805">Transcription regulation</keyword>
<dbReference type="SMART" id="SM00316">
    <property type="entry name" value="S1"/>
    <property type="match status" value="1"/>
</dbReference>
<feature type="coiled-coil region" evidence="8">
    <location>
        <begin position="361"/>
        <end position="407"/>
    </location>
</feature>
<comment type="function">
    <text evidence="7">Participates in both transcription termination and antitermination.</text>
</comment>
<keyword evidence="3 7" id="KW-0889">Transcription antitermination</keyword>
<dbReference type="GO" id="GO:0005829">
    <property type="term" value="C:cytosol"/>
    <property type="evidence" value="ECO:0007669"/>
    <property type="project" value="TreeGrafter"/>
</dbReference>
<dbReference type="FunFam" id="3.30.300.20:FF:000002">
    <property type="entry name" value="Transcription termination/antitermination protein NusA"/>
    <property type="match status" value="1"/>
</dbReference>
<dbReference type="InterPro" id="IPR058582">
    <property type="entry name" value="KH_NusA_2nd"/>
</dbReference>
<evidence type="ECO:0000256" key="4">
    <source>
        <dbReference type="ARBA" id="ARBA00022884"/>
    </source>
</evidence>
<dbReference type="FunFam" id="3.30.300.20:FF:000005">
    <property type="entry name" value="Transcription termination/antitermination protein NusA"/>
    <property type="match status" value="1"/>
</dbReference>
<proteinExistence type="inferred from homology"/>
<keyword evidence="1 7" id="KW-0806">Transcription termination</keyword>
<comment type="subcellular location">
    <subcellularLocation>
        <location evidence="7">Cytoplasm</location>
    </subcellularLocation>
</comment>
<evidence type="ECO:0000256" key="1">
    <source>
        <dbReference type="ARBA" id="ARBA00022472"/>
    </source>
</evidence>
<evidence type="ECO:0000256" key="2">
    <source>
        <dbReference type="ARBA" id="ARBA00022490"/>
    </source>
</evidence>
<dbReference type="NCBIfam" id="TIGR01953">
    <property type="entry name" value="NusA"/>
    <property type="match status" value="1"/>
</dbReference>
<feature type="domain" description="K Homology" evidence="10">
    <location>
        <begin position="231"/>
        <end position="294"/>
    </location>
</feature>
<dbReference type="SUPFAM" id="SSF54814">
    <property type="entry name" value="Prokaryotic type KH domain (KH-domain type II)"/>
    <property type="match status" value="2"/>
</dbReference>
<comment type="subunit">
    <text evidence="7">Monomer. Binds directly to the core enzyme of the DNA-dependent RNA polymerase and to nascent RNA.</text>
</comment>
<dbReference type="AlphaFoldDB" id="A0A1T4Q1R6"/>
<evidence type="ECO:0000313" key="11">
    <source>
        <dbReference type="EMBL" id="SJZ97546.1"/>
    </source>
</evidence>
<dbReference type="SUPFAM" id="SSF50249">
    <property type="entry name" value="Nucleic acid-binding proteins"/>
    <property type="match status" value="1"/>
</dbReference>
<dbReference type="GO" id="GO:0006353">
    <property type="term" value="P:DNA-templated transcription termination"/>
    <property type="evidence" value="ECO:0007669"/>
    <property type="project" value="UniProtKB-UniRule"/>
</dbReference>
<dbReference type="InterPro" id="IPR036555">
    <property type="entry name" value="NusA_N_sf"/>
</dbReference>
<evidence type="ECO:0000259" key="9">
    <source>
        <dbReference type="SMART" id="SM00316"/>
    </source>
</evidence>
<dbReference type="InterPro" id="IPR015946">
    <property type="entry name" value="KH_dom-like_a/b"/>
</dbReference>
<dbReference type="InterPro" id="IPR025249">
    <property type="entry name" value="TF_NusA_KH_1st"/>
</dbReference>
<evidence type="ECO:0000256" key="8">
    <source>
        <dbReference type="SAM" id="Coils"/>
    </source>
</evidence>
<dbReference type="SMART" id="SM00322">
    <property type="entry name" value="KH"/>
    <property type="match status" value="2"/>
</dbReference>
<dbReference type="OrthoDB" id="9807233at2"/>
<name>A0A1T4Q1R6_9FIRM</name>
<keyword evidence="8" id="KW-0175">Coiled coil</keyword>
<dbReference type="GO" id="GO:0031564">
    <property type="term" value="P:transcription antitermination"/>
    <property type="evidence" value="ECO:0007669"/>
    <property type="project" value="UniProtKB-UniRule"/>
</dbReference>
<evidence type="ECO:0000259" key="10">
    <source>
        <dbReference type="SMART" id="SM00322"/>
    </source>
</evidence>
<dbReference type="CDD" id="cd02134">
    <property type="entry name" value="KH-II_NusA_rpt1"/>
    <property type="match status" value="1"/>
</dbReference>
<dbReference type="InterPro" id="IPR009019">
    <property type="entry name" value="KH_sf_prok-type"/>
</dbReference>
<dbReference type="HAMAP" id="MF_00945_B">
    <property type="entry name" value="NusA_B"/>
    <property type="match status" value="1"/>
</dbReference>
<dbReference type="InterPro" id="IPR013735">
    <property type="entry name" value="TF_NusA_N"/>
</dbReference>
<dbReference type="InterPro" id="IPR010213">
    <property type="entry name" value="TF_NusA"/>
</dbReference>
<dbReference type="PANTHER" id="PTHR22648">
    <property type="entry name" value="TRANSCRIPTION TERMINATION FACTOR NUSA"/>
    <property type="match status" value="1"/>
</dbReference>
<dbReference type="Pfam" id="PF08529">
    <property type="entry name" value="NusA_N"/>
    <property type="match status" value="1"/>
</dbReference>
<evidence type="ECO:0000256" key="5">
    <source>
        <dbReference type="ARBA" id="ARBA00023015"/>
    </source>
</evidence>
<dbReference type="PROSITE" id="PS50084">
    <property type="entry name" value="KH_TYPE_1"/>
    <property type="match status" value="1"/>
</dbReference>
<dbReference type="Gene3D" id="2.40.50.140">
    <property type="entry name" value="Nucleic acid-binding proteins"/>
    <property type="match status" value="1"/>
</dbReference>
<dbReference type="CDD" id="cd04455">
    <property type="entry name" value="S1_NusA"/>
    <property type="match status" value="1"/>
</dbReference>
<dbReference type="InterPro" id="IPR030842">
    <property type="entry name" value="TF_NusA_bacterial"/>
</dbReference>
<keyword evidence="12" id="KW-1185">Reference proteome</keyword>
<dbReference type="Gene3D" id="3.30.1480.10">
    <property type="entry name" value="NusA, N-terminal domain"/>
    <property type="match status" value="1"/>
</dbReference>
<dbReference type="Pfam" id="PF00575">
    <property type="entry name" value="S1"/>
    <property type="match status" value="1"/>
</dbReference>
<keyword evidence="2 7" id="KW-0963">Cytoplasm</keyword>
<feature type="domain" description="K Homology" evidence="10">
    <location>
        <begin position="302"/>
        <end position="371"/>
    </location>
</feature>
<dbReference type="RefSeq" id="WP_078712648.1">
    <property type="nucleotide sequence ID" value="NZ_FUWY01000008.1"/>
</dbReference>
<dbReference type="Proteomes" id="UP000243297">
    <property type="component" value="Unassembled WGS sequence"/>
</dbReference>
<dbReference type="Gene3D" id="3.30.300.20">
    <property type="match status" value="2"/>
</dbReference>
<dbReference type="PANTHER" id="PTHR22648:SF0">
    <property type="entry name" value="TRANSCRIPTION TERMINATION_ANTITERMINATION PROTEIN NUSA"/>
    <property type="match status" value="1"/>
</dbReference>
<reference evidence="12" key="1">
    <citation type="submission" date="2017-02" db="EMBL/GenBank/DDBJ databases">
        <authorList>
            <person name="Varghese N."/>
            <person name="Submissions S."/>
        </authorList>
    </citation>
    <scope>NUCLEOTIDE SEQUENCE [LARGE SCALE GENOMIC DNA]</scope>
    <source>
        <strain evidence="12">ATCC 25662</strain>
    </source>
</reference>
<evidence type="ECO:0000256" key="3">
    <source>
        <dbReference type="ARBA" id="ARBA00022814"/>
    </source>
</evidence>
<evidence type="ECO:0000313" key="12">
    <source>
        <dbReference type="Proteomes" id="UP000243297"/>
    </source>
</evidence>
<accession>A0A1T4Q1R6</accession>
<dbReference type="SUPFAM" id="SSF69705">
    <property type="entry name" value="Transcription factor NusA, N-terminal domain"/>
    <property type="match status" value="1"/>
</dbReference>
<dbReference type="InterPro" id="IPR012340">
    <property type="entry name" value="NA-bd_OB-fold"/>
</dbReference>
<dbReference type="GO" id="GO:0003723">
    <property type="term" value="F:RNA binding"/>
    <property type="evidence" value="ECO:0007669"/>
    <property type="project" value="UniProtKB-UniRule"/>
</dbReference>
<dbReference type="EMBL" id="FUWY01000008">
    <property type="protein sequence ID" value="SJZ97546.1"/>
    <property type="molecule type" value="Genomic_DNA"/>
</dbReference>
<feature type="domain" description="S1 motif" evidence="9">
    <location>
        <begin position="135"/>
        <end position="201"/>
    </location>
</feature>
<dbReference type="InterPro" id="IPR003029">
    <property type="entry name" value="S1_domain"/>
</dbReference>
<dbReference type="Pfam" id="PF26594">
    <property type="entry name" value="KH_NusA_2nd"/>
    <property type="match status" value="1"/>
</dbReference>
<evidence type="ECO:0000256" key="6">
    <source>
        <dbReference type="ARBA" id="ARBA00023163"/>
    </source>
</evidence>
<keyword evidence="6 7" id="KW-0804">Transcription</keyword>
<dbReference type="CDD" id="cd22529">
    <property type="entry name" value="KH-II_NusA_rpt2"/>
    <property type="match status" value="1"/>
</dbReference>
<dbReference type="Pfam" id="PF13184">
    <property type="entry name" value="KH_NusA_1st"/>
    <property type="match status" value="1"/>
</dbReference>
<protein>
    <recommendedName>
        <fullName evidence="7">Transcription termination/antitermination protein NusA</fullName>
    </recommendedName>
</protein>
<comment type="similarity">
    <text evidence="7">Belongs to the NusA family.</text>
</comment>